<dbReference type="AlphaFoldDB" id="A0AAD5VBF1"/>
<feature type="compositionally biased region" description="Basic residues" evidence="1">
    <location>
        <begin position="195"/>
        <end position="204"/>
    </location>
</feature>
<evidence type="ECO:0000313" key="2">
    <source>
        <dbReference type="EMBL" id="KAJ3489316.1"/>
    </source>
</evidence>
<gene>
    <name evidence="2" type="ORF">NLI96_g2230</name>
</gene>
<sequence>MEINKEREMSLQQRQLVDHYFDEGQYDMGISTLNGLRDPRWLPSPFGAIPTIPFMVNVLKTLCICRQHIRQLVYLALYPPPDPSELASNEKENEIPEATKLGFKVHKEVHVPNPAATIAAQDILMEFAATNTPAGLLRGLPKYVERNSEEDVIVGEDDEDSFISKKAKCFRHSKNCWEILRDGFVKHHKEEVAQKRGRGRPRRRPGGDDEDEDGSVGYQSAVGENAWPVLQWLLAIFERDERLTIASENLQYSSVLLSQVPPPRMGSGGRWDVEGPLNVICASVSQDQERRKLCGPRLLTLLINLTNSTHMDMKMFINVTNNRLFTLPFEELEYLLDNLHESAPVKRFKLNFYCTYLSQECSIGRSVDRPRPVRRAKPVSARSKSGTSTGVSTPTLTSNPSSGASTPAVALRFPPPSTGEVARLLTAPPSPNETNPQVSILQVMEVKSHLVQTYVALQPHGWEPMFGNGEFAQVVMEAFNLRVGQGGEEAQKAADRYKKFFQARLAILKPVSS</sequence>
<organism evidence="2 3">
    <name type="scientific">Meripilus lineatus</name>
    <dbReference type="NCBI Taxonomy" id="2056292"/>
    <lineage>
        <taxon>Eukaryota</taxon>
        <taxon>Fungi</taxon>
        <taxon>Dikarya</taxon>
        <taxon>Basidiomycota</taxon>
        <taxon>Agaricomycotina</taxon>
        <taxon>Agaricomycetes</taxon>
        <taxon>Polyporales</taxon>
        <taxon>Meripilaceae</taxon>
        <taxon>Meripilus</taxon>
    </lineage>
</organism>
<protein>
    <submittedName>
        <fullName evidence="2">Uncharacterized protein</fullName>
    </submittedName>
</protein>
<feature type="compositionally biased region" description="Polar residues" evidence="1">
    <location>
        <begin position="382"/>
        <end position="405"/>
    </location>
</feature>
<evidence type="ECO:0000256" key="1">
    <source>
        <dbReference type="SAM" id="MobiDB-lite"/>
    </source>
</evidence>
<dbReference type="EMBL" id="JANAWD010000048">
    <property type="protein sequence ID" value="KAJ3489316.1"/>
    <property type="molecule type" value="Genomic_DNA"/>
</dbReference>
<proteinExistence type="predicted"/>
<name>A0AAD5VBF1_9APHY</name>
<comment type="caution">
    <text evidence="2">The sequence shown here is derived from an EMBL/GenBank/DDBJ whole genome shotgun (WGS) entry which is preliminary data.</text>
</comment>
<dbReference type="Proteomes" id="UP001212997">
    <property type="component" value="Unassembled WGS sequence"/>
</dbReference>
<accession>A0AAD5VBF1</accession>
<feature type="region of interest" description="Disordered" evidence="1">
    <location>
        <begin position="368"/>
        <end position="412"/>
    </location>
</feature>
<keyword evidence="3" id="KW-1185">Reference proteome</keyword>
<evidence type="ECO:0000313" key="3">
    <source>
        <dbReference type="Proteomes" id="UP001212997"/>
    </source>
</evidence>
<reference evidence="2" key="1">
    <citation type="submission" date="2022-07" db="EMBL/GenBank/DDBJ databases">
        <title>Genome Sequence of Physisporinus lineatus.</title>
        <authorList>
            <person name="Buettner E."/>
        </authorList>
    </citation>
    <scope>NUCLEOTIDE SEQUENCE</scope>
    <source>
        <strain evidence="2">VT162</strain>
    </source>
</reference>
<feature type="region of interest" description="Disordered" evidence="1">
    <location>
        <begin position="190"/>
        <end position="218"/>
    </location>
</feature>